<dbReference type="Proteomes" id="UP001212152">
    <property type="component" value="Unassembled WGS sequence"/>
</dbReference>
<dbReference type="EMBL" id="JADGJQ010000029">
    <property type="protein sequence ID" value="KAJ3178050.1"/>
    <property type="molecule type" value="Genomic_DNA"/>
</dbReference>
<organism evidence="3 4">
    <name type="scientific">Geranomyces variabilis</name>
    <dbReference type="NCBI Taxonomy" id="109894"/>
    <lineage>
        <taxon>Eukaryota</taxon>
        <taxon>Fungi</taxon>
        <taxon>Fungi incertae sedis</taxon>
        <taxon>Chytridiomycota</taxon>
        <taxon>Chytridiomycota incertae sedis</taxon>
        <taxon>Chytridiomycetes</taxon>
        <taxon>Spizellomycetales</taxon>
        <taxon>Powellomycetaceae</taxon>
        <taxon>Geranomyces</taxon>
    </lineage>
</organism>
<comment type="caution">
    <text evidence="3">The sequence shown here is derived from an EMBL/GenBank/DDBJ whole genome shotgun (WGS) entry which is preliminary data.</text>
</comment>
<keyword evidence="2" id="KW-1133">Transmembrane helix</keyword>
<keyword evidence="2" id="KW-0472">Membrane</keyword>
<keyword evidence="2" id="KW-0812">Transmembrane</keyword>
<evidence type="ECO:0000256" key="2">
    <source>
        <dbReference type="SAM" id="Phobius"/>
    </source>
</evidence>
<gene>
    <name evidence="3" type="ORF">HDU87_003830</name>
</gene>
<sequence length="259" mass="28124">METTFSAANFLDALVGGRVNPGDLYEPHFGYLRSLWIVPTILGGLLAITLLGRFAATASYYSLEAAKEKLKSLKPRGLGARVREAVGGGSSHDTGHDDDGIVPVSVMAGERMDEPASRGSTAVYGDEDADKSEDDESSWLRRWERGAEAARTVFFLSFVIATVGSLPIEYDCQRGSTGVVPNCTVCVTNAAQMSLVILAWVFLAFSVVWVLLDVALSHRSSVAGNRLMMTFFAQPIVVVSLVLAFRRWNMLRARTCGDH</sequence>
<feature type="region of interest" description="Disordered" evidence="1">
    <location>
        <begin position="113"/>
        <end position="137"/>
    </location>
</feature>
<reference evidence="3" key="1">
    <citation type="submission" date="2020-05" db="EMBL/GenBank/DDBJ databases">
        <title>Phylogenomic resolution of chytrid fungi.</title>
        <authorList>
            <person name="Stajich J.E."/>
            <person name="Amses K."/>
            <person name="Simmons R."/>
            <person name="Seto K."/>
            <person name="Myers J."/>
            <person name="Bonds A."/>
            <person name="Quandt C.A."/>
            <person name="Barry K."/>
            <person name="Liu P."/>
            <person name="Grigoriev I."/>
            <person name="Longcore J.E."/>
            <person name="James T.Y."/>
        </authorList>
    </citation>
    <scope>NUCLEOTIDE SEQUENCE</scope>
    <source>
        <strain evidence="3">JEL0379</strain>
    </source>
</reference>
<evidence type="ECO:0000256" key="1">
    <source>
        <dbReference type="SAM" id="MobiDB-lite"/>
    </source>
</evidence>
<feature type="compositionally biased region" description="Acidic residues" evidence="1">
    <location>
        <begin position="125"/>
        <end position="137"/>
    </location>
</feature>
<keyword evidence="4" id="KW-1185">Reference proteome</keyword>
<feature type="transmembrane region" description="Helical" evidence="2">
    <location>
        <begin position="227"/>
        <end position="245"/>
    </location>
</feature>
<proteinExistence type="predicted"/>
<feature type="transmembrane region" description="Helical" evidence="2">
    <location>
        <begin position="36"/>
        <end position="63"/>
    </location>
</feature>
<evidence type="ECO:0008006" key="5">
    <source>
        <dbReference type="Google" id="ProtNLM"/>
    </source>
</evidence>
<dbReference type="AlphaFoldDB" id="A0AAD5XM94"/>
<feature type="transmembrane region" description="Helical" evidence="2">
    <location>
        <begin position="190"/>
        <end position="215"/>
    </location>
</feature>
<name>A0AAD5XM94_9FUNG</name>
<protein>
    <recommendedName>
        <fullName evidence="5">Transmembrane protein</fullName>
    </recommendedName>
</protein>
<accession>A0AAD5XM94</accession>
<evidence type="ECO:0000313" key="3">
    <source>
        <dbReference type="EMBL" id="KAJ3178050.1"/>
    </source>
</evidence>
<evidence type="ECO:0000313" key="4">
    <source>
        <dbReference type="Proteomes" id="UP001212152"/>
    </source>
</evidence>